<keyword evidence="3" id="KW-1185">Reference proteome</keyword>
<evidence type="ECO:0000313" key="2">
    <source>
        <dbReference type="EMBL" id="CAL8114696.1"/>
    </source>
</evidence>
<reference evidence="2 3" key="1">
    <citation type="submission" date="2024-08" db="EMBL/GenBank/DDBJ databases">
        <authorList>
            <person name="Cucini C."/>
            <person name="Frati F."/>
        </authorList>
    </citation>
    <scope>NUCLEOTIDE SEQUENCE [LARGE SCALE GENOMIC DNA]</scope>
</reference>
<dbReference type="Proteomes" id="UP001642540">
    <property type="component" value="Unassembled WGS sequence"/>
</dbReference>
<protein>
    <submittedName>
        <fullName evidence="2">Uncharacterized protein</fullName>
    </submittedName>
</protein>
<feature type="coiled-coil region" evidence="1">
    <location>
        <begin position="15"/>
        <end position="49"/>
    </location>
</feature>
<gene>
    <name evidence="2" type="ORF">ODALV1_LOCUS16573</name>
</gene>
<dbReference type="EMBL" id="CAXLJM020000050">
    <property type="protein sequence ID" value="CAL8114696.1"/>
    <property type="molecule type" value="Genomic_DNA"/>
</dbReference>
<keyword evidence="1" id="KW-0175">Coiled coil</keyword>
<organism evidence="2 3">
    <name type="scientific">Orchesella dallaii</name>
    <dbReference type="NCBI Taxonomy" id="48710"/>
    <lineage>
        <taxon>Eukaryota</taxon>
        <taxon>Metazoa</taxon>
        <taxon>Ecdysozoa</taxon>
        <taxon>Arthropoda</taxon>
        <taxon>Hexapoda</taxon>
        <taxon>Collembola</taxon>
        <taxon>Entomobryomorpha</taxon>
        <taxon>Entomobryoidea</taxon>
        <taxon>Orchesellidae</taxon>
        <taxon>Orchesellinae</taxon>
        <taxon>Orchesella</taxon>
    </lineage>
</organism>
<name>A0ABP1QZR8_9HEXA</name>
<comment type="caution">
    <text evidence="2">The sequence shown here is derived from an EMBL/GenBank/DDBJ whole genome shotgun (WGS) entry which is preliminary data.</text>
</comment>
<sequence>MKPQHGILNSLLSFLKEKQVRFDQLNLELREYNETATKCQEKLEALHKESGDETGGLRRILDKCAVLRTQSHAFDQKLRDMYYTLTVAFNKLTDLKRNCEESGSESNMDLFLPFLMDEEDAIDRARNIDLSTIHAEWTALNLGQRLKNCVVELEKLKTDNSQADA</sequence>
<proteinExistence type="predicted"/>
<evidence type="ECO:0000313" key="3">
    <source>
        <dbReference type="Proteomes" id="UP001642540"/>
    </source>
</evidence>
<evidence type="ECO:0000256" key="1">
    <source>
        <dbReference type="SAM" id="Coils"/>
    </source>
</evidence>
<accession>A0ABP1QZR8</accession>